<feature type="domain" description="PAS" evidence="10">
    <location>
        <begin position="38"/>
        <end position="108"/>
    </location>
</feature>
<keyword evidence="13" id="KW-1185">Reference proteome</keyword>
<reference evidence="12 13" key="1">
    <citation type="submission" date="2021-03" db="EMBL/GenBank/DDBJ databases">
        <title>Paenibacillus artemisicola MWE-103 whole genome sequence.</title>
        <authorList>
            <person name="Ham Y.J."/>
        </authorList>
    </citation>
    <scope>NUCLEOTIDE SEQUENCE [LARGE SCALE GENOMIC DNA]</scope>
    <source>
        <strain evidence="12 13">MWE-103</strain>
    </source>
</reference>
<dbReference type="CDD" id="cd00082">
    <property type="entry name" value="HisKA"/>
    <property type="match status" value="1"/>
</dbReference>
<dbReference type="PRINTS" id="PR00344">
    <property type="entry name" value="BCTRLSENSOR"/>
</dbReference>
<dbReference type="PROSITE" id="PS50113">
    <property type="entry name" value="PAC"/>
    <property type="match status" value="1"/>
</dbReference>
<dbReference type="InterPro" id="IPR036890">
    <property type="entry name" value="HATPase_C_sf"/>
</dbReference>
<proteinExistence type="predicted"/>
<sequence>MRRKAVYCNRVLASKLKRTLTLRTIGRKEPEENDLHPDSMSYRRLIKYLPEPIFVHDGDTVIFTNQAGLRLLGVTEAELLARPFVSHYLHPDVREKAWHRLKAILGTDEPNEFEESKLVSAAGEIIDVEVSSTRIRDYPGKGTVVQSVFRDIRDRKREEEALIQSEKLSVVGQMAAGIAHEIRNPLTSLIGFSKFLKTRINSYHDYFDIMLVELDRINAIVQEFMALAKPQANQFRRHDLIKTIQSVLTLLETQAIMNNVQLSASYDAEAAELLCEENQLKQVFVNVLKNAIEAMPQGGTVAIRLTSAGSRDIAVSIEDQGVGIPEEQLPLLGGPFFTTKDGGTGLGLMICYRIIEGHRGKIDIASAHGKGTTVTISLPKNE</sequence>
<dbReference type="Pfam" id="PF00512">
    <property type="entry name" value="HisKA"/>
    <property type="match status" value="1"/>
</dbReference>
<keyword evidence="3" id="KW-0597">Phosphoprotein</keyword>
<dbReference type="InterPro" id="IPR000014">
    <property type="entry name" value="PAS"/>
</dbReference>
<dbReference type="Gene3D" id="3.30.565.10">
    <property type="entry name" value="Histidine kinase-like ATPase, C-terminal domain"/>
    <property type="match status" value="1"/>
</dbReference>
<evidence type="ECO:0000313" key="13">
    <source>
        <dbReference type="Proteomes" id="UP000670947"/>
    </source>
</evidence>
<dbReference type="SUPFAM" id="SSF47384">
    <property type="entry name" value="Homodimeric domain of signal transducing histidine kinase"/>
    <property type="match status" value="1"/>
</dbReference>
<name>A0ABS3WA18_9BACL</name>
<evidence type="ECO:0000259" key="10">
    <source>
        <dbReference type="PROSITE" id="PS50112"/>
    </source>
</evidence>
<dbReference type="SUPFAM" id="SSF55785">
    <property type="entry name" value="PYP-like sensor domain (PAS domain)"/>
    <property type="match status" value="1"/>
</dbReference>
<dbReference type="PROSITE" id="PS50109">
    <property type="entry name" value="HIS_KIN"/>
    <property type="match status" value="1"/>
</dbReference>
<dbReference type="EC" id="2.7.13.3" evidence="2"/>
<dbReference type="InterPro" id="IPR035965">
    <property type="entry name" value="PAS-like_dom_sf"/>
</dbReference>
<dbReference type="InterPro" id="IPR000700">
    <property type="entry name" value="PAS-assoc_C"/>
</dbReference>
<dbReference type="PANTHER" id="PTHR43065:SF34">
    <property type="entry name" value="SPORULATION KINASE A"/>
    <property type="match status" value="1"/>
</dbReference>
<organism evidence="12 13">
    <name type="scientific">Paenibacillus artemisiicola</name>
    <dbReference type="NCBI Taxonomy" id="1172618"/>
    <lineage>
        <taxon>Bacteria</taxon>
        <taxon>Bacillati</taxon>
        <taxon>Bacillota</taxon>
        <taxon>Bacilli</taxon>
        <taxon>Bacillales</taxon>
        <taxon>Paenibacillaceae</taxon>
        <taxon>Paenibacillus</taxon>
    </lineage>
</organism>
<dbReference type="InterPro" id="IPR036097">
    <property type="entry name" value="HisK_dim/P_sf"/>
</dbReference>
<dbReference type="InterPro" id="IPR004358">
    <property type="entry name" value="Sig_transdc_His_kin-like_C"/>
</dbReference>
<evidence type="ECO:0000259" key="9">
    <source>
        <dbReference type="PROSITE" id="PS50109"/>
    </source>
</evidence>
<protein>
    <recommendedName>
        <fullName evidence="2">histidine kinase</fullName>
        <ecNumber evidence="2">2.7.13.3</ecNumber>
    </recommendedName>
</protein>
<dbReference type="SMART" id="SM00388">
    <property type="entry name" value="HisKA"/>
    <property type="match status" value="1"/>
</dbReference>
<evidence type="ECO:0000256" key="5">
    <source>
        <dbReference type="ARBA" id="ARBA00022741"/>
    </source>
</evidence>
<dbReference type="CDD" id="cd00130">
    <property type="entry name" value="PAS"/>
    <property type="match status" value="1"/>
</dbReference>
<dbReference type="InterPro" id="IPR003594">
    <property type="entry name" value="HATPase_dom"/>
</dbReference>
<feature type="domain" description="PAC" evidence="11">
    <location>
        <begin position="112"/>
        <end position="164"/>
    </location>
</feature>
<gene>
    <name evidence="12" type="ORF">I8J29_13175</name>
</gene>
<dbReference type="NCBIfam" id="TIGR00229">
    <property type="entry name" value="sensory_box"/>
    <property type="match status" value="1"/>
</dbReference>
<dbReference type="EMBL" id="JAGGDJ010000008">
    <property type="protein sequence ID" value="MBO7745155.1"/>
    <property type="molecule type" value="Genomic_DNA"/>
</dbReference>
<keyword evidence="6" id="KW-0418">Kinase</keyword>
<dbReference type="SUPFAM" id="SSF55874">
    <property type="entry name" value="ATPase domain of HSP90 chaperone/DNA topoisomerase II/histidine kinase"/>
    <property type="match status" value="1"/>
</dbReference>
<evidence type="ECO:0000256" key="2">
    <source>
        <dbReference type="ARBA" id="ARBA00012438"/>
    </source>
</evidence>
<dbReference type="Gene3D" id="3.30.450.20">
    <property type="entry name" value="PAS domain"/>
    <property type="match status" value="1"/>
</dbReference>
<evidence type="ECO:0000256" key="4">
    <source>
        <dbReference type="ARBA" id="ARBA00022679"/>
    </source>
</evidence>
<evidence type="ECO:0000256" key="8">
    <source>
        <dbReference type="ARBA" id="ARBA00023012"/>
    </source>
</evidence>
<dbReference type="SMART" id="SM00387">
    <property type="entry name" value="HATPase_c"/>
    <property type="match status" value="1"/>
</dbReference>
<evidence type="ECO:0000256" key="6">
    <source>
        <dbReference type="ARBA" id="ARBA00022777"/>
    </source>
</evidence>
<accession>A0ABS3WA18</accession>
<keyword evidence="4" id="KW-0808">Transferase</keyword>
<keyword evidence="5" id="KW-0547">Nucleotide-binding</keyword>
<evidence type="ECO:0000256" key="1">
    <source>
        <dbReference type="ARBA" id="ARBA00000085"/>
    </source>
</evidence>
<dbReference type="PROSITE" id="PS50112">
    <property type="entry name" value="PAS"/>
    <property type="match status" value="1"/>
</dbReference>
<evidence type="ECO:0000259" key="11">
    <source>
        <dbReference type="PROSITE" id="PS50113"/>
    </source>
</evidence>
<dbReference type="Pfam" id="PF00989">
    <property type="entry name" value="PAS"/>
    <property type="match status" value="1"/>
</dbReference>
<feature type="domain" description="Histidine kinase" evidence="9">
    <location>
        <begin position="177"/>
        <end position="382"/>
    </location>
</feature>
<dbReference type="Pfam" id="PF02518">
    <property type="entry name" value="HATPase_c"/>
    <property type="match status" value="1"/>
</dbReference>
<dbReference type="InterPro" id="IPR003661">
    <property type="entry name" value="HisK_dim/P_dom"/>
</dbReference>
<evidence type="ECO:0000313" key="12">
    <source>
        <dbReference type="EMBL" id="MBO7745155.1"/>
    </source>
</evidence>
<dbReference type="Proteomes" id="UP000670947">
    <property type="component" value="Unassembled WGS sequence"/>
</dbReference>
<dbReference type="InterPro" id="IPR005467">
    <property type="entry name" value="His_kinase_dom"/>
</dbReference>
<evidence type="ECO:0000256" key="7">
    <source>
        <dbReference type="ARBA" id="ARBA00022840"/>
    </source>
</evidence>
<keyword evidence="7" id="KW-0067">ATP-binding</keyword>
<dbReference type="RefSeq" id="WP_208848063.1">
    <property type="nucleotide sequence ID" value="NZ_JAGGDJ010000008.1"/>
</dbReference>
<dbReference type="InterPro" id="IPR013767">
    <property type="entry name" value="PAS_fold"/>
</dbReference>
<evidence type="ECO:0000256" key="3">
    <source>
        <dbReference type="ARBA" id="ARBA00022553"/>
    </source>
</evidence>
<comment type="catalytic activity">
    <reaction evidence="1">
        <text>ATP + protein L-histidine = ADP + protein N-phospho-L-histidine.</text>
        <dbReference type="EC" id="2.7.13.3"/>
    </reaction>
</comment>
<comment type="caution">
    <text evidence="12">The sequence shown here is derived from an EMBL/GenBank/DDBJ whole genome shotgun (WGS) entry which is preliminary data.</text>
</comment>
<keyword evidence="8" id="KW-0902">Two-component regulatory system</keyword>
<dbReference type="Gene3D" id="1.10.287.130">
    <property type="match status" value="1"/>
</dbReference>
<dbReference type="SMART" id="SM00091">
    <property type="entry name" value="PAS"/>
    <property type="match status" value="1"/>
</dbReference>
<dbReference type="PANTHER" id="PTHR43065">
    <property type="entry name" value="SENSOR HISTIDINE KINASE"/>
    <property type="match status" value="1"/>
</dbReference>